<accession>A0A845QMM0</accession>
<proteinExistence type="predicted"/>
<dbReference type="InterPro" id="IPR010540">
    <property type="entry name" value="CmpB_TMEM229"/>
</dbReference>
<reference evidence="2 3" key="1">
    <citation type="submission" date="2018-08" db="EMBL/GenBank/DDBJ databases">
        <title>Murine metabolic-syndrome-specific gut microbial biobank.</title>
        <authorList>
            <person name="Liu C."/>
        </authorList>
    </citation>
    <scope>NUCLEOTIDE SEQUENCE [LARGE SCALE GENOMIC DNA]</scope>
    <source>
        <strain evidence="2 3">28</strain>
    </source>
</reference>
<evidence type="ECO:0000313" key="2">
    <source>
        <dbReference type="EMBL" id="NBH61308.1"/>
    </source>
</evidence>
<keyword evidence="1" id="KW-0812">Transmembrane</keyword>
<sequence>MELIVFILGGVFYGLTEILYRGYTHWSMVLTGGAVAFTFYLLTPFLLHTNIFFAAAVGALIVTFYEFSMGVVVNLWLQWDVWDYSALPGNILGQVCPKYTTYWFVLCLAFFALIKYNKGIFLY</sequence>
<dbReference type="EMBL" id="QXWK01000011">
    <property type="protein sequence ID" value="NBH61308.1"/>
    <property type="molecule type" value="Genomic_DNA"/>
</dbReference>
<comment type="caution">
    <text evidence="2">The sequence shown here is derived from an EMBL/GenBank/DDBJ whole genome shotgun (WGS) entry which is preliminary data.</text>
</comment>
<gene>
    <name evidence="2" type="ORF">D0435_06545</name>
</gene>
<dbReference type="Proteomes" id="UP000446866">
    <property type="component" value="Unassembled WGS sequence"/>
</dbReference>
<evidence type="ECO:0000313" key="3">
    <source>
        <dbReference type="Proteomes" id="UP000446866"/>
    </source>
</evidence>
<organism evidence="2 3">
    <name type="scientific">Anaerotruncus colihominis</name>
    <dbReference type="NCBI Taxonomy" id="169435"/>
    <lineage>
        <taxon>Bacteria</taxon>
        <taxon>Bacillati</taxon>
        <taxon>Bacillota</taxon>
        <taxon>Clostridia</taxon>
        <taxon>Eubacteriales</taxon>
        <taxon>Oscillospiraceae</taxon>
        <taxon>Anaerotruncus</taxon>
    </lineage>
</organism>
<evidence type="ECO:0008006" key="4">
    <source>
        <dbReference type="Google" id="ProtNLM"/>
    </source>
</evidence>
<feature type="transmembrane region" description="Helical" evidence="1">
    <location>
        <begin position="99"/>
        <end position="116"/>
    </location>
</feature>
<keyword evidence="1" id="KW-0472">Membrane</keyword>
<dbReference type="RefSeq" id="WP_160201592.1">
    <property type="nucleotide sequence ID" value="NZ_QXWK01000011.1"/>
</dbReference>
<feature type="transmembrane region" description="Helical" evidence="1">
    <location>
        <begin position="54"/>
        <end position="79"/>
    </location>
</feature>
<evidence type="ECO:0000256" key="1">
    <source>
        <dbReference type="SAM" id="Phobius"/>
    </source>
</evidence>
<feature type="transmembrane region" description="Helical" evidence="1">
    <location>
        <begin position="26"/>
        <end position="47"/>
    </location>
</feature>
<name>A0A845QMM0_9FIRM</name>
<dbReference type="Pfam" id="PF06541">
    <property type="entry name" value="ABC_trans_CmpB"/>
    <property type="match status" value="1"/>
</dbReference>
<protein>
    <recommendedName>
        <fullName evidence="4">ABC-transporter type IV</fullName>
    </recommendedName>
</protein>
<keyword evidence="3" id="KW-1185">Reference proteome</keyword>
<dbReference type="AlphaFoldDB" id="A0A845QMM0"/>
<keyword evidence="1" id="KW-1133">Transmembrane helix</keyword>